<dbReference type="EMBL" id="JAKTTI010000011">
    <property type="protein sequence ID" value="MCH1625484.1"/>
    <property type="molecule type" value="Genomic_DNA"/>
</dbReference>
<dbReference type="InterPro" id="IPR038193">
    <property type="entry name" value="Mistic_sf"/>
</dbReference>
<comment type="caution">
    <text evidence="1">The sequence shown here is derived from an EMBL/GenBank/DDBJ whole genome shotgun (WGS) entry which is preliminary data.</text>
</comment>
<sequence>MKLNETDKKTLSDSIDKLNEGLDAVIQLYNDSEVDKPIFEFESEVIEAIEKAKGTFGDEEITRRINTIIKEVLAFLPKEDDQNAND</sequence>
<gene>
    <name evidence="1" type="ORF">MJG50_09105</name>
</gene>
<name>A0AAW5E1P4_9BACI</name>
<dbReference type="RefSeq" id="WP_240254995.1">
    <property type="nucleotide sequence ID" value="NZ_JAKTTI010000011.1"/>
</dbReference>
<dbReference type="Gene3D" id="1.10.220.90">
    <property type="entry name" value="Mistic"/>
    <property type="match status" value="1"/>
</dbReference>
<evidence type="ECO:0000313" key="1">
    <source>
        <dbReference type="EMBL" id="MCH1625484.1"/>
    </source>
</evidence>
<dbReference type="Pfam" id="PF11458">
    <property type="entry name" value="Mistic"/>
    <property type="match status" value="1"/>
</dbReference>
<proteinExistence type="predicted"/>
<dbReference type="Proteomes" id="UP001431131">
    <property type="component" value="Unassembled WGS sequence"/>
</dbReference>
<reference evidence="1" key="1">
    <citation type="submission" date="2022-02" db="EMBL/GenBank/DDBJ databases">
        <title>Fredinandcohnia quinoae sp. nov. isolated from Chenopodium quinoa seeds.</title>
        <authorList>
            <person name="Saati-Santamaria Z."/>
            <person name="Flores-Felix J.D."/>
            <person name="Igual J.M."/>
            <person name="Velazquez E."/>
            <person name="Garcia-Fraile P."/>
            <person name="Martinez-Molina E."/>
        </authorList>
    </citation>
    <scope>NUCLEOTIDE SEQUENCE</scope>
    <source>
        <strain evidence="1">SECRCQ15</strain>
    </source>
</reference>
<evidence type="ECO:0000313" key="2">
    <source>
        <dbReference type="Proteomes" id="UP001431131"/>
    </source>
</evidence>
<accession>A0AAW5E1P4</accession>
<organism evidence="1 2">
    <name type="scientific">Fredinandcohnia quinoae</name>
    <dbReference type="NCBI Taxonomy" id="2918902"/>
    <lineage>
        <taxon>Bacteria</taxon>
        <taxon>Bacillati</taxon>
        <taxon>Bacillota</taxon>
        <taxon>Bacilli</taxon>
        <taxon>Bacillales</taxon>
        <taxon>Bacillaceae</taxon>
        <taxon>Fredinandcohnia</taxon>
    </lineage>
</organism>
<keyword evidence="2" id="KW-1185">Reference proteome</keyword>
<dbReference type="InterPro" id="IPR021078">
    <property type="entry name" value="Membrane-integrating_Mistic"/>
</dbReference>
<dbReference type="AlphaFoldDB" id="A0AAW5E1P4"/>
<protein>
    <submittedName>
        <fullName evidence="1">Atypical membrane-integrating protein (Mistic protein)</fullName>
    </submittedName>
</protein>